<feature type="transmembrane region" description="Helical" evidence="7">
    <location>
        <begin position="341"/>
        <end position="362"/>
    </location>
</feature>
<dbReference type="EMBL" id="CAXDID020000147">
    <property type="protein sequence ID" value="CAL6040905.1"/>
    <property type="molecule type" value="Genomic_DNA"/>
</dbReference>
<dbReference type="InterPro" id="IPR007603">
    <property type="entry name" value="Choline_transptr-like"/>
</dbReference>
<name>A0AA86PS56_9EUKA</name>
<dbReference type="PANTHER" id="PTHR12385">
    <property type="entry name" value="CHOLINE TRANSPORTER-LIKE (SLC FAMILY 44)"/>
    <property type="match status" value="1"/>
</dbReference>
<reference evidence="9" key="1">
    <citation type="submission" date="2023-06" db="EMBL/GenBank/DDBJ databases">
        <authorList>
            <person name="Kurt Z."/>
        </authorList>
    </citation>
    <scope>NUCLEOTIDE SEQUENCE</scope>
</reference>
<keyword evidence="6" id="KW-0325">Glycoprotein</keyword>
<feature type="transmembrane region" description="Helical" evidence="7">
    <location>
        <begin position="314"/>
        <end position="334"/>
    </location>
</feature>
<feature type="region of interest" description="Disordered" evidence="8">
    <location>
        <begin position="1"/>
        <end position="21"/>
    </location>
</feature>
<organism evidence="9">
    <name type="scientific">Hexamita inflata</name>
    <dbReference type="NCBI Taxonomy" id="28002"/>
    <lineage>
        <taxon>Eukaryota</taxon>
        <taxon>Metamonada</taxon>
        <taxon>Diplomonadida</taxon>
        <taxon>Hexamitidae</taxon>
        <taxon>Hexamitinae</taxon>
        <taxon>Hexamita</taxon>
    </lineage>
</organism>
<reference evidence="10 11" key="2">
    <citation type="submission" date="2024-07" db="EMBL/GenBank/DDBJ databases">
        <authorList>
            <person name="Akdeniz Z."/>
        </authorList>
    </citation>
    <scope>NUCLEOTIDE SEQUENCE [LARGE SCALE GENOMIC DNA]</scope>
</reference>
<evidence type="ECO:0000256" key="8">
    <source>
        <dbReference type="SAM" id="MobiDB-lite"/>
    </source>
</evidence>
<protein>
    <recommendedName>
        <fullName evidence="7">Choline transporter-like protein</fullName>
    </recommendedName>
</protein>
<dbReference type="AlphaFoldDB" id="A0AA86PS56"/>
<keyword evidence="11" id="KW-1185">Reference proteome</keyword>
<dbReference type="GO" id="GO:0005886">
    <property type="term" value="C:plasma membrane"/>
    <property type="evidence" value="ECO:0007669"/>
    <property type="project" value="UniProtKB-SubCell"/>
</dbReference>
<keyword evidence="4 7" id="KW-1133">Transmembrane helix</keyword>
<feature type="transmembrane region" description="Helical" evidence="7">
    <location>
        <begin position="501"/>
        <end position="532"/>
    </location>
</feature>
<dbReference type="Proteomes" id="UP001642409">
    <property type="component" value="Unassembled WGS sequence"/>
</dbReference>
<feature type="transmembrane region" description="Helical" evidence="7">
    <location>
        <begin position="689"/>
        <end position="710"/>
    </location>
</feature>
<feature type="transmembrane region" description="Helical" evidence="7">
    <location>
        <begin position="435"/>
        <end position="455"/>
    </location>
</feature>
<comment type="subcellular location">
    <subcellularLocation>
        <location evidence="7">Cell membrane</location>
        <topology evidence="7">Multi-pass membrane protein</topology>
    </subcellularLocation>
    <subcellularLocation>
        <location evidence="1">Membrane</location>
        <topology evidence="1">Multi-pass membrane protein</topology>
    </subcellularLocation>
</comment>
<accession>A0AA86PS56</accession>
<evidence type="ECO:0000256" key="5">
    <source>
        <dbReference type="ARBA" id="ARBA00023136"/>
    </source>
</evidence>
<dbReference type="PANTHER" id="PTHR12385:SF14">
    <property type="entry name" value="CHOLINE TRANSPORTER-LIKE 2"/>
    <property type="match status" value="1"/>
</dbReference>
<evidence type="ECO:0000256" key="3">
    <source>
        <dbReference type="ARBA" id="ARBA00022692"/>
    </source>
</evidence>
<feature type="transmembrane region" description="Helical" evidence="7">
    <location>
        <begin position="40"/>
        <end position="63"/>
    </location>
</feature>
<dbReference type="Pfam" id="PF04515">
    <property type="entry name" value="Choline_transpo"/>
    <property type="match status" value="1"/>
</dbReference>
<sequence length="744" mass="84234">MDKNEQNPVLQPAADKQTSEKASLEYSPIADKSKRKCRDIFCLLMFTTFWGLCFAICITHKVWDNTIYAKLLLEPHDRLRRRCGYDHADQQDMLATDYSKIVSDPKDITNFCTLSQTVHNTNIDVTGTNCASFANIGATKNEMLLARQFMKLVSEIPSNSDRTGYGIGFKTNSGKHCLKDDVFTVVGSKMCNPPNGAMDYVCDSDFEIYYNAAMTKVNPIGTAIPSFTQFLSTHTYNNYSDKLTAEFRFVLNFCTPIPKGTTTTDREDYSLDSVPNSFGILTCSQSMIAGQFKQASNLVGDFSDNFVSQIIDQYAAMCIGLGACLLFMIIYFIFLRYFVGVLIWITVIGSLGSLATFGAYLICQGKKYEDQNQINQDYFGYVDAAIKKQEKYYEGIGWTIVAIDIIFSIIVLIFFKTIRIATAVIKQAMVAIGKVPIIFIFPIFSLIFVIAHLFWSVMGSYMFYLTGSYDATVNAYNFETKVRGADGLVIYTTDHWSATKFAVLVFGCIWGTFFFYSLLEFNISMMVVQWYFNRERTKKSLRGSMKKSILYGLKSLGTLTVTSFITSWFFFIRIILEYVLKRMNTVGSSKVVKAAVWFTRCCLSCIQKIVEWFNRNIQIYAAISGDGYCKSMKGAVKLLMAKIFSNLFANNLSSFFLFIGKLLTSAVGAIVCGSIIYADTKQIMLTPTIFTLLGSFFLSYFVIEIVKLVIDTIYFCFLYEETYMMREREQGLKPYAPGDFAKLM</sequence>
<evidence type="ECO:0000313" key="11">
    <source>
        <dbReference type="Proteomes" id="UP001642409"/>
    </source>
</evidence>
<comment type="function">
    <text evidence="7">Choline transporter.</text>
</comment>
<evidence type="ECO:0000256" key="1">
    <source>
        <dbReference type="ARBA" id="ARBA00004141"/>
    </source>
</evidence>
<feature type="transmembrane region" description="Helical" evidence="7">
    <location>
        <begin position="655"/>
        <end position="677"/>
    </location>
</feature>
<evidence type="ECO:0000256" key="4">
    <source>
        <dbReference type="ARBA" id="ARBA00022989"/>
    </source>
</evidence>
<gene>
    <name evidence="9" type="ORF">HINF_LOCUS30867</name>
    <name evidence="10" type="ORF">HINF_LOCUS38560</name>
</gene>
<evidence type="ECO:0000256" key="7">
    <source>
        <dbReference type="RuleBase" id="RU368066"/>
    </source>
</evidence>
<evidence type="ECO:0000313" key="10">
    <source>
        <dbReference type="EMBL" id="CAL6040905.1"/>
    </source>
</evidence>
<evidence type="ECO:0000313" key="9">
    <source>
        <dbReference type="EMBL" id="CAI9943222.1"/>
    </source>
</evidence>
<dbReference type="GO" id="GO:0022857">
    <property type="term" value="F:transmembrane transporter activity"/>
    <property type="evidence" value="ECO:0007669"/>
    <property type="project" value="UniProtKB-UniRule"/>
</dbReference>
<comment type="similarity">
    <text evidence="2 7">Belongs to the CTL (choline transporter-like) family.</text>
</comment>
<keyword evidence="3 7" id="KW-0812">Transmembrane</keyword>
<dbReference type="EMBL" id="CATOUU010000714">
    <property type="protein sequence ID" value="CAI9943222.1"/>
    <property type="molecule type" value="Genomic_DNA"/>
</dbReference>
<evidence type="ECO:0000256" key="2">
    <source>
        <dbReference type="ARBA" id="ARBA00007168"/>
    </source>
</evidence>
<keyword evidence="5 7" id="KW-0472">Membrane</keyword>
<feature type="transmembrane region" description="Helical" evidence="7">
    <location>
        <begin position="553"/>
        <end position="576"/>
    </location>
</feature>
<comment type="caution">
    <text evidence="9">The sequence shown here is derived from an EMBL/GenBank/DDBJ whole genome shotgun (WGS) entry which is preliminary data.</text>
</comment>
<evidence type="ECO:0000256" key="6">
    <source>
        <dbReference type="ARBA" id="ARBA00023180"/>
    </source>
</evidence>
<feature type="transmembrane region" description="Helical" evidence="7">
    <location>
        <begin position="396"/>
        <end position="415"/>
    </location>
</feature>
<proteinExistence type="inferred from homology"/>